<proteinExistence type="predicted"/>
<reference evidence="2" key="1">
    <citation type="submission" date="2020-04" db="EMBL/GenBank/DDBJ databases">
        <authorList>
            <person name="Chiriac C."/>
            <person name="Salcher M."/>
            <person name="Ghai R."/>
            <person name="Kavagutti S V."/>
        </authorList>
    </citation>
    <scope>NUCLEOTIDE SEQUENCE</scope>
</reference>
<protein>
    <submittedName>
        <fullName evidence="2">Uncharacterized protein</fullName>
    </submittedName>
</protein>
<gene>
    <name evidence="2" type="ORF">UFOVP273_111</name>
</gene>
<dbReference type="Gene3D" id="1.20.1270.70">
    <property type="entry name" value="Designed single chain three-helix bundle"/>
    <property type="match status" value="1"/>
</dbReference>
<keyword evidence="1" id="KW-0175">Coiled coil</keyword>
<organism evidence="2">
    <name type="scientific">uncultured Caudovirales phage</name>
    <dbReference type="NCBI Taxonomy" id="2100421"/>
    <lineage>
        <taxon>Viruses</taxon>
        <taxon>Duplodnaviria</taxon>
        <taxon>Heunggongvirae</taxon>
        <taxon>Uroviricota</taxon>
        <taxon>Caudoviricetes</taxon>
        <taxon>Peduoviridae</taxon>
        <taxon>Maltschvirus</taxon>
        <taxon>Maltschvirus maltsch</taxon>
    </lineage>
</organism>
<name>A0A6J5LLU7_9CAUD</name>
<dbReference type="EMBL" id="LR796284">
    <property type="protein sequence ID" value="CAB4134492.1"/>
    <property type="molecule type" value="Genomic_DNA"/>
</dbReference>
<evidence type="ECO:0000313" key="2">
    <source>
        <dbReference type="EMBL" id="CAB4134492.1"/>
    </source>
</evidence>
<accession>A0A6J5LLU7</accession>
<evidence type="ECO:0000256" key="1">
    <source>
        <dbReference type="SAM" id="Coils"/>
    </source>
</evidence>
<feature type="coiled-coil region" evidence="1">
    <location>
        <begin position="7"/>
        <end position="34"/>
    </location>
</feature>
<sequence>MTYFRFIEALEKDLDALEQQVAVLEEKLEKLESFVYGVTTKSNMVESVDEELDWRLIKGTIHG</sequence>